<dbReference type="Proteomes" id="UP001211987">
    <property type="component" value="Unassembled WGS sequence"/>
</dbReference>
<gene>
    <name evidence="2" type="ORF">PM738_13715</name>
</gene>
<keyword evidence="1" id="KW-0812">Transmembrane</keyword>
<accession>A0AB35IPA0</accession>
<evidence type="ECO:0000313" key="2">
    <source>
        <dbReference type="EMBL" id="MDB7084863.1"/>
    </source>
</evidence>
<dbReference type="AlphaFoldDB" id="A0AB35IPA0"/>
<evidence type="ECO:0000256" key="1">
    <source>
        <dbReference type="SAM" id="Phobius"/>
    </source>
</evidence>
<evidence type="ECO:0000313" key="3">
    <source>
        <dbReference type="Proteomes" id="UP001211987"/>
    </source>
</evidence>
<reference evidence="2" key="1">
    <citation type="submission" date="2023-01" db="EMBL/GenBank/DDBJ databases">
        <title>Human gut microbiome strain richness.</title>
        <authorList>
            <person name="Chen-Liaw A."/>
        </authorList>
    </citation>
    <scope>NUCLEOTIDE SEQUENCE</scope>
    <source>
        <strain evidence="2">1001217st2_G6_1001217B_191108</strain>
    </source>
</reference>
<name>A0AB35IPA0_9FIRM</name>
<feature type="transmembrane region" description="Helical" evidence="1">
    <location>
        <begin position="14"/>
        <end position="32"/>
    </location>
</feature>
<protein>
    <recommendedName>
        <fullName evidence="4">Pilus assembly protein</fullName>
    </recommendedName>
</protein>
<comment type="caution">
    <text evidence="2">The sequence shown here is derived from an EMBL/GenBank/DDBJ whole genome shotgun (WGS) entry which is preliminary data.</text>
</comment>
<organism evidence="2 3">
    <name type="scientific">Thomasclavelia ramosa</name>
    <dbReference type="NCBI Taxonomy" id="1547"/>
    <lineage>
        <taxon>Bacteria</taxon>
        <taxon>Bacillati</taxon>
        <taxon>Bacillota</taxon>
        <taxon>Erysipelotrichia</taxon>
        <taxon>Erysipelotrichales</taxon>
        <taxon>Coprobacillaceae</taxon>
        <taxon>Thomasclavelia</taxon>
    </lineage>
</organism>
<keyword evidence="1" id="KW-1133">Transmembrane helix</keyword>
<proteinExistence type="predicted"/>
<keyword evidence="1" id="KW-0472">Membrane</keyword>
<evidence type="ECO:0008006" key="4">
    <source>
        <dbReference type="Google" id="ProtNLM"/>
    </source>
</evidence>
<dbReference type="EMBL" id="JAQLKE010000026">
    <property type="protein sequence ID" value="MDB7084863.1"/>
    <property type="molecule type" value="Genomic_DNA"/>
</dbReference>
<sequence>MLKKFFKDEEGSEAVQMAILLPIILLLVMFITDRFIQYEGLTTTTVASNEALRAAVVQTSKEDAKNVIKDTLENRFSEGGIGWCSGSDLNHCVNWKASNTTSSISSFKNNSNYQLAVQLDGEWEKGSYLTLGVRTHKASIIPSYSNFRRLLSGGPIYHTHTYVIKALVEGEN</sequence>
<dbReference type="RefSeq" id="WP_009009719.1">
    <property type="nucleotide sequence ID" value="NZ_JADPBJ010000012.1"/>
</dbReference>